<gene>
    <name evidence="1" type="ORF">AVDCRST_MAG12-842</name>
</gene>
<proteinExistence type="predicted"/>
<protein>
    <submittedName>
        <fullName evidence="1">Uncharacterized protein</fullName>
    </submittedName>
</protein>
<name>A0A6J4RPS8_9ACTN</name>
<organism evidence="1">
    <name type="scientific">uncultured Rubrobacteraceae bacterium</name>
    <dbReference type="NCBI Taxonomy" id="349277"/>
    <lineage>
        <taxon>Bacteria</taxon>
        <taxon>Bacillati</taxon>
        <taxon>Actinomycetota</taxon>
        <taxon>Rubrobacteria</taxon>
        <taxon>Rubrobacterales</taxon>
        <taxon>Rubrobacteraceae</taxon>
        <taxon>environmental samples</taxon>
    </lineage>
</organism>
<dbReference type="EMBL" id="CADCVK010000143">
    <property type="protein sequence ID" value="CAA9471862.1"/>
    <property type="molecule type" value="Genomic_DNA"/>
</dbReference>
<dbReference type="AlphaFoldDB" id="A0A6J4RPS8"/>
<sequence length="77" mass="7781">MPEISIGPATSRSTALFIAEVSGGALFSPAALMMSVNEARLSFSKSTQALSSSPGVRLAAHAVLALDHAGAVPTLQD</sequence>
<accession>A0A6J4RPS8</accession>
<evidence type="ECO:0000313" key="1">
    <source>
        <dbReference type="EMBL" id="CAA9471862.1"/>
    </source>
</evidence>
<reference evidence="1" key="1">
    <citation type="submission" date="2020-02" db="EMBL/GenBank/DDBJ databases">
        <authorList>
            <person name="Meier V. D."/>
        </authorList>
    </citation>
    <scope>NUCLEOTIDE SEQUENCE</scope>
    <source>
        <strain evidence="1">AVDCRST_MAG12</strain>
    </source>
</reference>